<dbReference type="AlphaFoldDB" id="A0A1Y2AUK3"/>
<keyword evidence="2" id="KW-1185">Reference proteome</keyword>
<evidence type="ECO:0000313" key="1">
    <source>
        <dbReference type="EMBL" id="ORY25615.1"/>
    </source>
</evidence>
<evidence type="ECO:0000313" key="2">
    <source>
        <dbReference type="Proteomes" id="UP000193986"/>
    </source>
</evidence>
<reference evidence="1 2" key="1">
    <citation type="submission" date="2016-07" db="EMBL/GenBank/DDBJ databases">
        <title>Pervasive Adenine N6-methylation of Active Genes in Fungi.</title>
        <authorList>
            <consortium name="DOE Joint Genome Institute"/>
            <person name="Mondo S.J."/>
            <person name="Dannebaum R.O."/>
            <person name="Kuo R.C."/>
            <person name="Labutti K."/>
            <person name="Haridas S."/>
            <person name="Kuo A."/>
            <person name="Salamov A."/>
            <person name="Ahrendt S.R."/>
            <person name="Lipzen A."/>
            <person name="Sullivan W."/>
            <person name="Andreopoulos W.B."/>
            <person name="Clum A."/>
            <person name="Lindquist E."/>
            <person name="Daum C."/>
            <person name="Ramamoorthy G.K."/>
            <person name="Gryganskyi A."/>
            <person name="Culley D."/>
            <person name="Magnuson J.K."/>
            <person name="James T.Y."/>
            <person name="O'Malley M.A."/>
            <person name="Stajich J.E."/>
            <person name="Spatafora J.W."/>
            <person name="Visel A."/>
            <person name="Grigoriev I.V."/>
        </authorList>
    </citation>
    <scope>NUCLEOTIDE SEQUENCE [LARGE SCALE GENOMIC DNA]</scope>
    <source>
        <strain evidence="1 2">68-887.2</strain>
    </source>
</reference>
<dbReference type="Proteomes" id="UP000193986">
    <property type="component" value="Unassembled WGS sequence"/>
</dbReference>
<dbReference type="EMBL" id="MCFC01000055">
    <property type="protein sequence ID" value="ORY25615.1"/>
    <property type="molecule type" value="Genomic_DNA"/>
</dbReference>
<organism evidence="1 2">
    <name type="scientific">Naematelia encephala</name>
    <dbReference type="NCBI Taxonomy" id="71784"/>
    <lineage>
        <taxon>Eukaryota</taxon>
        <taxon>Fungi</taxon>
        <taxon>Dikarya</taxon>
        <taxon>Basidiomycota</taxon>
        <taxon>Agaricomycotina</taxon>
        <taxon>Tremellomycetes</taxon>
        <taxon>Tremellales</taxon>
        <taxon>Naemateliaceae</taxon>
        <taxon>Naematelia</taxon>
    </lineage>
</organism>
<sequence length="62" mass="6924">MDLEDQIQSEQTCFIIVQASADPKATISVSSRRQVRGVLKHEQAHYESTVSTPSGELMSFVR</sequence>
<dbReference type="InParanoid" id="A0A1Y2AUK3"/>
<name>A0A1Y2AUK3_9TREE</name>
<comment type="caution">
    <text evidence="1">The sequence shown here is derived from an EMBL/GenBank/DDBJ whole genome shotgun (WGS) entry which is preliminary data.</text>
</comment>
<accession>A0A1Y2AUK3</accession>
<protein>
    <submittedName>
        <fullName evidence="1">Uncharacterized protein</fullName>
    </submittedName>
</protein>
<gene>
    <name evidence="1" type="ORF">BCR39DRAFT_543295</name>
</gene>
<proteinExistence type="predicted"/>